<feature type="compositionally biased region" description="Basic and acidic residues" evidence="1">
    <location>
        <begin position="267"/>
        <end position="279"/>
    </location>
</feature>
<feature type="compositionally biased region" description="Basic and acidic residues" evidence="1">
    <location>
        <begin position="192"/>
        <end position="201"/>
    </location>
</feature>
<evidence type="ECO:0000313" key="3">
    <source>
        <dbReference type="Proteomes" id="UP000596660"/>
    </source>
</evidence>
<feature type="compositionally biased region" description="Basic residues" evidence="1">
    <location>
        <begin position="202"/>
        <end position="213"/>
    </location>
</feature>
<evidence type="ECO:0008006" key="4">
    <source>
        <dbReference type="Google" id="ProtNLM"/>
    </source>
</evidence>
<proteinExistence type="predicted"/>
<accession>A0A803MKV7</accession>
<dbReference type="Gramene" id="AUR62031448-RA">
    <property type="protein sequence ID" value="AUR62031448-RA:cds"/>
    <property type="gene ID" value="AUR62031448"/>
</dbReference>
<dbReference type="AlphaFoldDB" id="A0A803MKV7"/>
<feature type="region of interest" description="Disordered" evidence="1">
    <location>
        <begin position="123"/>
        <end position="146"/>
    </location>
</feature>
<dbReference type="EnsemblPlants" id="AUR62031448-RA">
    <property type="protein sequence ID" value="AUR62031448-RA:cds"/>
    <property type="gene ID" value="AUR62031448"/>
</dbReference>
<feature type="region of interest" description="Disordered" evidence="1">
    <location>
        <begin position="170"/>
        <end position="227"/>
    </location>
</feature>
<feature type="region of interest" description="Disordered" evidence="1">
    <location>
        <begin position="250"/>
        <end position="279"/>
    </location>
</feature>
<reference evidence="2" key="1">
    <citation type="journal article" date="2017" name="Nature">
        <title>The genome of Chenopodium quinoa.</title>
        <authorList>
            <person name="Jarvis D.E."/>
            <person name="Ho Y.S."/>
            <person name="Lightfoot D.J."/>
            <person name="Schmoeckel S.M."/>
            <person name="Li B."/>
            <person name="Borm T.J.A."/>
            <person name="Ohyanagi H."/>
            <person name="Mineta K."/>
            <person name="Michell C.T."/>
            <person name="Saber N."/>
            <person name="Kharbatia N.M."/>
            <person name="Rupper R.R."/>
            <person name="Sharp A.R."/>
            <person name="Dally N."/>
            <person name="Boughton B.A."/>
            <person name="Woo Y.H."/>
            <person name="Gao G."/>
            <person name="Schijlen E.G.W.M."/>
            <person name="Guo X."/>
            <person name="Momin A.A."/>
            <person name="Negrao S."/>
            <person name="Al-Babili S."/>
            <person name="Gehring C."/>
            <person name="Roessner U."/>
            <person name="Jung C."/>
            <person name="Murphy K."/>
            <person name="Arold S.T."/>
            <person name="Gojobori T."/>
            <person name="van der Linden C.G."/>
            <person name="van Loo E.N."/>
            <person name="Jellen E.N."/>
            <person name="Maughan P.J."/>
            <person name="Tester M."/>
        </authorList>
    </citation>
    <scope>NUCLEOTIDE SEQUENCE [LARGE SCALE GENOMIC DNA]</scope>
    <source>
        <strain evidence="2">cv. PI 614886</strain>
    </source>
</reference>
<dbReference type="Proteomes" id="UP000596660">
    <property type="component" value="Unplaced"/>
</dbReference>
<dbReference type="InterPro" id="IPR039619">
    <property type="entry name" value="MAKR2/5"/>
</dbReference>
<feature type="compositionally biased region" description="Polar residues" evidence="1">
    <location>
        <begin position="250"/>
        <end position="266"/>
    </location>
</feature>
<organism evidence="2 3">
    <name type="scientific">Chenopodium quinoa</name>
    <name type="common">Quinoa</name>
    <dbReference type="NCBI Taxonomy" id="63459"/>
    <lineage>
        <taxon>Eukaryota</taxon>
        <taxon>Viridiplantae</taxon>
        <taxon>Streptophyta</taxon>
        <taxon>Embryophyta</taxon>
        <taxon>Tracheophyta</taxon>
        <taxon>Spermatophyta</taxon>
        <taxon>Magnoliopsida</taxon>
        <taxon>eudicotyledons</taxon>
        <taxon>Gunneridae</taxon>
        <taxon>Pentapetalae</taxon>
        <taxon>Caryophyllales</taxon>
        <taxon>Chenopodiaceae</taxon>
        <taxon>Chenopodioideae</taxon>
        <taxon>Atripliceae</taxon>
        <taxon>Chenopodium</taxon>
    </lineage>
</organism>
<dbReference type="PANTHER" id="PTHR33929">
    <property type="entry name" value="MEMBRANE-ASSOCIATED KINASE REGULATOR 2-RELATED"/>
    <property type="match status" value="1"/>
</dbReference>
<evidence type="ECO:0000313" key="2">
    <source>
        <dbReference type="EnsemblPlants" id="AUR62031448-RA:cds"/>
    </source>
</evidence>
<dbReference type="GO" id="GO:0005886">
    <property type="term" value="C:plasma membrane"/>
    <property type="evidence" value="ECO:0007669"/>
    <property type="project" value="InterPro"/>
</dbReference>
<name>A0A803MKV7_CHEQI</name>
<sequence>MNGVRRYRNLEFKLELTLPSSDSKFSLSTPCSKDSSENFYNCVEEKESEKKIKSKPQSPISILRSASPKLRVFMFGKFNKKSKRVEDVFETESVSSISSPKRSNSSLLTVKFRIEDGSIVPKFTRSGSNNSSVSSSPKIEKQSLETSKRFSKDVVQKYLNLIKPKTSKKVSDAEKFVASPTRPSTTTPMLLIKKDKEEKQTSRFKAKIKHLGKSKSSSAMIGVPSTASFPAKNDHPCDGIEGAIQHCKRSLTTSKGHSSLSRCSSDPSHEKSIQVSEKI</sequence>
<feature type="compositionally biased region" description="Low complexity" evidence="1">
    <location>
        <begin position="126"/>
        <end position="136"/>
    </location>
</feature>
<reference evidence="2" key="2">
    <citation type="submission" date="2021-03" db="UniProtKB">
        <authorList>
            <consortium name="EnsemblPlants"/>
        </authorList>
    </citation>
    <scope>IDENTIFICATION</scope>
</reference>
<evidence type="ECO:0000256" key="1">
    <source>
        <dbReference type="SAM" id="MobiDB-lite"/>
    </source>
</evidence>
<protein>
    <recommendedName>
        <fullName evidence="4">Membrane-associated kinase regulator 5</fullName>
    </recommendedName>
</protein>
<keyword evidence="3" id="KW-1185">Reference proteome</keyword>
<dbReference type="PANTHER" id="PTHR33929:SF4">
    <property type="entry name" value="MEMBRANE-ASSOCIATED KINASE REGULATOR 5"/>
    <property type="match status" value="1"/>
</dbReference>